<comment type="pathway">
    <text evidence="1">Cell wall biogenesis; cell wall polysaccharide biosynthesis.</text>
</comment>
<reference evidence="7" key="1">
    <citation type="journal article" date="2019" name="Int. J. Syst. Evol. Microbiol.">
        <title>The Global Catalogue of Microorganisms (GCM) 10K type strain sequencing project: providing services to taxonomists for standard genome sequencing and annotation.</title>
        <authorList>
            <consortium name="The Broad Institute Genomics Platform"/>
            <consortium name="The Broad Institute Genome Sequencing Center for Infectious Disease"/>
            <person name="Wu L."/>
            <person name="Ma J."/>
        </authorList>
    </citation>
    <scope>NUCLEOTIDE SEQUENCE [LARGE SCALE GENOMIC DNA]</scope>
    <source>
        <strain evidence="7">JCM 16540</strain>
    </source>
</reference>
<comment type="similarity">
    <text evidence="2">Belongs to the glycosyltransferase 2 family.</text>
</comment>
<dbReference type="EMBL" id="BAAAYR010000007">
    <property type="protein sequence ID" value="GAA3579251.1"/>
    <property type="molecule type" value="Genomic_DNA"/>
</dbReference>
<dbReference type="Proteomes" id="UP001500767">
    <property type="component" value="Unassembled WGS sequence"/>
</dbReference>
<name>A0ABP6Y921_9ACTN</name>
<feature type="domain" description="Glycosyltransferase 2-like" evidence="5">
    <location>
        <begin position="17"/>
        <end position="134"/>
    </location>
</feature>
<dbReference type="Pfam" id="PF00535">
    <property type="entry name" value="Glycos_transf_2"/>
    <property type="match status" value="1"/>
</dbReference>
<evidence type="ECO:0000259" key="5">
    <source>
        <dbReference type="Pfam" id="PF00535"/>
    </source>
</evidence>
<evidence type="ECO:0000256" key="3">
    <source>
        <dbReference type="ARBA" id="ARBA00022676"/>
    </source>
</evidence>
<dbReference type="PANTHER" id="PTHR43179">
    <property type="entry name" value="RHAMNOSYLTRANSFERASE WBBL"/>
    <property type="match status" value="1"/>
</dbReference>
<dbReference type="InterPro" id="IPR001173">
    <property type="entry name" value="Glyco_trans_2-like"/>
</dbReference>
<evidence type="ECO:0000256" key="4">
    <source>
        <dbReference type="ARBA" id="ARBA00022679"/>
    </source>
</evidence>
<evidence type="ECO:0000256" key="2">
    <source>
        <dbReference type="ARBA" id="ARBA00006739"/>
    </source>
</evidence>
<organism evidence="6 7">
    <name type="scientific">Microlunatus spumicola</name>
    <dbReference type="NCBI Taxonomy" id="81499"/>
    <lineage>
        <taxon>Bacteria</taxon>
        <taxon>Bacillati</taxon>
        <taxon>Actinomycetota</taxon>
        <taxon>Actinomycetes</taxon>
        <taxon>Propionibacteriales</taxon>
        <taxon>Propionibacteriaceae</taxon>
        <taxon>Microlunatus</taxon>
    </lineage>
</organism>
<proteinExistence type="inferred from homology"/>
<comment type="caution">
    <text evidence="6">The sequence shown here is derived from an EMBL/GenBank/DDBJ whole genome shotgun (WGS) entry which is preliminary data.</text>
</comment>
<dbReference type="PANTHER" id="PTHR43179:SF12">
    <property type="entry name" value="GALACTOFURANOSYLTRANSFERASE GLFT2"/>
    <property type="match status" value="1"/>
</dbReference>
<keyword evidence="4" id="KW-0808">Transferase</keyword>
<sequence>MSSGIEQGSAVREKVAVVVVLYNSAEHLSEFVTSLPVGLGGVDHELIAVDNASTDGGAELLESLAPDATVVRTGRNGGYAAGINAGVAAAGPHTAVLVLNSDVRLLPGCVPTLLQRLRATGAGIVVPRLTDADGRLIESIRREPTVGHALWEAVLSARVAGRIGRLGEVVTDPRAYEKEQRVDWAEGSTQLISRRCWDVCGPWDESFFLYCEETEYNLRARDAGLGVLFVPTAKAVHLEGGSSVSVDWLWSLQVTNRVRLFRRTHGRASTTLFWAVTLGREISRAMLGRSKNRAAVRGLLDVRRLRGGVVAR</sequence>
<dbReference type="InterPro" id="IPR029044">
    <property type="entry name" value="Nucleotide-diphossugar_trans"/>
</dbReference>
<keyword evidence="7" id="KW-1185">Reference proteome</keyword>
<evidence type="ECO:0000313" key="7">
    <source>
        <dbReference type="Proteomes" id="UP001500767"/>
    </source>
</evidence>
<evidence type="ECO:0000256" key="1">
    <source>
        <dbReference type="ARBA" id="ARBA00004776"/>
    </source>
</evidence>
<dbReference type="Gene3D" id="3.90.550.10">
    <property type="entry name" value="Spore Coat Polysaccharide Biosynthesis Protein SpsA, Chain A"/>
    <property type="match status" value="1"/>
</dbReference>
<accession>A0ABP6Y921</accession>
<gene>
    <name evidence="6" type="ORF">GCM10022197_40920</name>
</gene>
<keyword evidence="3" id="KW-0328">Glycosyltransferase</keyword>
<protein>
    <submittedName>
        <fullName evidence="6">Glycosyltransferase family 2 protein</fullName>
    </submittedName>
</protein>
<evidence type="ECO:0000313" key="6">
    <source>
        <dbReference type="EMBL" id="GAA3579251.1"/>
    </source>
</evidence>
<dbReference type="RefSeq" id="WP_344742953.1">
    <property type="nucleotide sequence ID" value="NZ_BAAAYR010000007.1"/>
</dbReference>
<dbReference type="SUPFAM" id="SSF53448">
    <property type="entry name" value="Nucleotide-diphospho-sugar transferases"/>
    <property type="match status" value="1"/>
</dbReference>